<dbReference type="InterPro" id="IPR036291">
    <property type="entry name" value="NAD(P)-bd_dom_sf"/>
</dbReference>
<proteinExistence type="predicted"/>
<comment type="caution">
    <text evidence="3">The sequence shown here is derived from an EMBL/GenBank/DDBJ whole genome shotgun (WGS) entry which is preliminary data.</text>
</comment>
<dbReference type="EMBL" id="JAAOYO010000005">
    <property type="protein sequence ID" value="NII42549.1"/>
    <property type="molecule type" value="Genomic_DNA"/>
</dbReference>
<evidence type="ECO:0000313" key="3">
    <source>
        <dbReference type="EMBL" id="NII42549.1"/>
    </source>
</evidence>
<evidence type="ECO:0000259" key="2">
    <source>
        <dbReference type="Pfam" id="PF22917"/>
    </source>
</evidence>
<dbReference type="SUPFAM" id="SSF51735">
    <property type="entry name" value="NAD(P)-binding Rossmann-fold domains"/>
    <property type="match status" value="1"/>
</dbReference>
<dbReference type="CDD" id="cd08948">
    <property type="entry name" value="5beta-POR_like_SDR_a"/>
    <property type="match status" value="1"/>
</dbReference>
<evidence type="ECO:0000313" key="4">
    <source>
        <dbReference type="Proteomes" id="UP001318300"/>
    </source>
</evidence>
<feature type="region of interest" description="Disordered" evidence="1">
    <location>
        <begin position="39"/>
        <end position="59"/>
    </location>
</feature>
<name>A0ABX0TED4_9MICO</name>
<dbReference type="Pfam" id="PF22917">
    <property type="entry name" value="PRISE"/>
    <property type="match status" value="1"/>
</dbReference>
<dbReference type="PANTHER" id="PTHR32487:SF0">
    <property type="entry name" value="3-OXO-DELTA(4,5)-STEROID 5-BETA-REDUCTASE"/>
    <property type="match status" value="1"/>
</dbReference>
<gene>
    <name evidence="3" type="ORF">E9228_003218</name>
</gene>
<keyword evidence="4" id="KW-1185">Reference proteome</keyword>
<sequence>MNDASPAVETSADDSDAVLVVGAGGVVGRSVVEHFARRGVRTRGASRRTPQGPVSGWDHLPVDLSDADAAVDGLRPAADTTRLAFAAYVEHADLAEQIAPNVALLENTLDALDRLGAPLRHVTLYQGMKYYGAHLGRFRTPAKEDDPRLMVPNFYYDQEDLLRERAASRGFALTVLRPEAVIGYAQGTPMNLLMAIGTYVSMTKELGLPLRFPGARTTYDGVFYQMTDAELLARATDWAGTAPAAAGAAFNVTNGDVVRWSHLFERLADHYDLDLAEPQSMELAQVMPSREDLWQRMVDRHGLVDTPYADLVDWRFADMILNSTWDNVSSLIKIRQAGFSECHDSADRLVELLDDLGRRRILPVPAEERPAYPSGSTP</sequence>
<dbReference type="InterPro" id="IPR055222">
    <property type="entry name" value="PRISE-like_Rossmann-fold"/>
</dbReference>
<dbReference type="PANTHER" id="PTHR32487">
    <property type="entry name" value="3-OXO-DELTA(4,5)-STEROID 5-BETA-REDUCTASE"/>
    <property type="match status" value="1"/>
</dbReference>
<organism evidence="3 4">
    <name type="scientific">Curtobacterium salicis</name>
    <dbReference type="NCBI Taxonomy" id="1779862"/>
    <lineage>
        <taxon>Bacteria</taxon>
        <taxon>Bacillati</taxon>
        <taxon>Actinomycetota</taxon>
        <taxon>Actinomycetes</taxon>
        <taxon>Micrococcales</taxon>
        <taxon>Microbacteriaceae</taxon>
        <taxon>Curtobacterium</taxon>
    </lineage>
</organism>
<feature type="domain" description="PRISE-like Rossmann-fold" evidence="2">
    <location>
        <begin position="80"/>
        <end position="303"/>
    </location>
</feature>
<accession>A0ABX0TED4</accession>
<protein>
    <submittedName>
        <fullName evidence="3">Nucleoside-diphosphate-sugar epimerase</fullName>
    </submittedName>
</protein>
<dbReference type="Proteomes" id="UP001318300">
    <property type="component" value="Unassembled WGS sequence"/>
</dbReference>
<dbReference type="RefSeq" id="WP_166781527.1">
    <property type="nucleotide sequence ID" value="NZ_JAAOYO010000005.1"/>
</dbReference>
<evidence type="ECO:0000256" key="1">
    <source>
        <dbReference type="SAM" id="MobiDB-lite"/>
    </source>
</evidence>
<dbReference type="Gene3D" id="3.40.50.720">
    <property type="entry name" value="NAD(P)-binding Rossmann-like Domain"/>
    <property type="match status" value="1"/>
</dbReference>
<reference evidence="3 4" key="1">
    <citation type="submission" date="2020-03" db="EMBL/GenBank/DDBJ databases">
        <title>Above-ground endophytic microbial communities from plants in different locations in the United States.</title>
        <authorList>
            <person name="Frank C."/>
        </authorList>
    </citation>
    <scope>NUCLEOTIDE SEQUENCE [LARGE SCALE GENOMIC DNA]</scope>
    <source>
        <strain evidence="3 4">WW7</strain>
    </source>
</reference>